<reference evidence="2" key="1">
    <citation type="submission" date="2022-11" db="UniProtKB">
        <authorList>
            <consortium name="WormBaseParasite"/>
        </authorList>
    </citation>
    <scope>IDENTIFICATION</scope>
</reference>
<name>A0A915Q1P1_9BILA</name>
<keyword evidence="1" id="KW-1185">Reference proteome</keyword>
<dbReference type="WBParaSite" id="sdigi.contig59.g3213.t1">
    <property type="protein sequence ID" value="sdigi.contig59.g3213.t1"/>
    <property type="gene ID" value="sdigi.contig59.g3213"/>
</dbReference>
<dbReference type="AlphaFoldDB" id="A0A915Q1P1"/>
<sequence>MNGLVKHVYEKYLKNSTYLLAYGPAAGYRLRHVFRTHRCKYAAYKKFDVRIAIRFDQWFKMFRLGL</sequence>
<accession>A0A915Q1P1</accession>
<protein>
    <submittedName>
        <fullName evidence="2">Uncharacterized protein</fullName>
    </submittedName>
</protein>
<organism evidence="1 2">
    <name type="scientific">Setaria digitata</name>
    <dbReference type="NCBI Taxonomy" id="48799"/>
    <lineage>
        <taxon>Eukaryota</taxon>
        <taxon>Metazoa</taxon>
        <taxon>Ecdysozoa</taxon>
        <taxon>Nematoda</taxon>
        <taxon>Chromadorea</taxon>
        <taxon>Rhabditida</taxon>
        <taxon>Spirurina</taxon>
        <taxon>Spiruromorpha</taxon>
        <taxon>Filarioidea</taxon>
        <taxon>Setariidae</taxon>
        <taxon>Setaria</taxon>
    </lineage>
</organism>
<evidence type="ECO:0000313" key="1">
    <source>
        <dbReference type="Proteomes" id="UP000887581"/>
    </source>
</evidence>
<proteinExistence type="predicted"/>
<evidence type="ECO:0000313" key="2">
    <source>
        <dbReference type="WBParaSite" id="sdigi.contig59.g3213.t1"/>
    </source>
</evidence>
<dbReference type="Proteomes" id="UP000887581">
    <property type="component" value="Unplaced"/>
</dbReference>